<dbReference type="RefSeq" id="WP_183863556.1">
    <property type="nucleotide sequence ID" value="NZ_JACHFH010000066.1"/>
</dbReference>
<organism evidence="1 2">
    <name type="scientific">Pectinatus brassicae</name>
    <dbReference type="NCBI Taxonomy" id="862415"/>
    <lineage>
        <taxon>Bacteria</taxon>
        <taxon>Bacillati</taxon>
        <taxon>Bacillota</taxon>
        <taxon>Negativicutes</taxon>
        <taxon>Selenomonadales</taxon>
        <taxon>Selenomonadaceae</taxon>
        <taxon>Pectinatus</taxon>
    </lineage>
</organism>
<comment type="caution">
    <text evidence="1">The sequence shown here is derived from an EMBL/GenBank/DDBJ whole genome shotgun (WGS) entry which is preliminary data.</text>
</comment>
<evidence type="ECO:0000313" key="1">
    <source>
        <dbReference type="EMBL" id="MBB5337613.1"/>
    </source>
</evidence>
<name>A0A840UXM6_9FIRM</name>
<gene>
    <name evidence="1" type="ORF">HNR32_002775</name>
</gene>
<dbReference type="Proteomes" id="UP000559117">
    <property type="component" value="Unassembled WGS sequence"/>
</dbReference>
<keyword evidence="2" id="KW-1185">Reference proteome</keyword>
<dbReference type="EMBL" id="JACHFH010000066">
    <property type="protein sequence ID" value="MBB5337613.1"/>
    <property type="molecule type" value="Genomic_DNA"/>
</dbReference>
<evidence type="ECO:0000313" key="2">
    <source>
        <dbReference type="Proteomes" id="UP000559117"/>
    </source>
</evidence>
<dbReference type="AlphaFoldDB" id="A0A840UXM6"/>
<sequence length="198" mass="22047">MRIDNYGTFAQSRLLSDTGKNGDVSLPDYSDFNFNTKKAPTMSNKKYREAIIAQAKKDQFAGKFQSDSTGFKNLVKSYVSTVSPDRKNIIKDGLTAIFKNKYPQPTTLNLIDYLFGNVKYRKEATDVSYAEFYDSNGEMVASYSNGKWISYGTKAENARESELCSIYNAAWNNAARASQKNSYVASTDPSIGSIDTSV</sequence>
<protein>
    <submittedName>
        <fullName evidence="1">Uncharacterized protein</fullName>
    </submittedName>
</protein>
<accession>A0A840UXM6</accession>
<reference evidence="1 2" key="1">
    <citation type="submission" date="2020-08" db="EMBL/GenBank/DDBJ databases">
        <title>Genomic Encyclopedia of Type Strains, Phase IV (KMG-IV): sequencing the most valuable type-strain genomes for metagenomic binning, comparative biology and taxonomic classification.</title>
        <authorList>
            <person name="Goeker M."/>
        </authorList>
    </citation>
    <scope>NUCLEOTIDE SEQUENCE [LARGE SCALE GENOMIC DNA]</scope>
    <source>
        <strain evidence="1 2">DSM 24661</strain>
    </source>
</reference>
<proteinExistence type="predicted"/>